<evidence type="ECO:0000256" key="1">
    <source>
        <dbReference type="SAM" id="MobiDB-lite"/>
    </source>
</evidence>
<proteinExistence type="predicted"/>
<evidence type="ECO:0000313" key="3">
    <source>
        <dbReference type="Proteomes" id="UP000636709"/>
    </source>
</evidence>
<keyword evidence="3" id="KW-1185">Reference proteome</keyword>
<sequence>MHRTAARRKQRRLSPLPPPRLLAVAVAFASTLTFLLLVLLSTPPSLAAPARPPRQESILLRGAGASPLRRHSEPRGARRGDGVDAPHGPPLHRLRAVAGLVPPRPQAAGPPQRQRRRRRRRQHLRRPLPRARLLGGASAPARRGRAAARSRRSGAAPGVRVRAEDPSLSGRARGGRRQWRALRVRRRRQGGDRGACHRRRPHGRRVRALFRCGIWQLIETRESSSDTVLEFCVSFRVLELNLRDNA</sequence>
<dbReference type="EMBL" id="JACEFO010001708">
    <property type="protein sequence ID" value="KAF8718512.1"/>
    <property type="molecule type" value="Genomic_DNA"/>
</dbReference>
<feature type="region of interest" description="Disordered" evidence="1">
    <location>
        <begin position="58"/>
        <end position="177"/>
    </location>
</feature>
<reference evidence="2" key="1">
    <citation type="submission" date="2020-07" db="EMBL/GenBank/DDBJ databases">
        <title>Genome sequence and genetic diversity analysis of an under-domesticated orphan crop, white fonio (Digitaria exilis).</title>
        <authorList>
            <person name="Bennetzen J.L."/>
            <person name="Chen S."/>
            <person name="Ma X."/>
            <person name="Wang X."/>
            <person name="Yssel A.E.J."/>
            <person name="Chaluvadi S.R."/>
            <person name="Johnson M."/>
            <person name="Gangashetty P."/>
            <person name="Hamidou F."/>
            <person name="Sanogo M.D."/>
            <person name="Zwaenepoel A."/>
            <person name="Wallace J."/>
            <person name="Van De Peer Y."/>
            <person name="Van Deynze A."/>
        </authorList>
    </citation>
    <scope>NUCLEOTIDE SEQUENCE</scope>
    <source>
        <tissue evidence="2">Leaves</tissue>
    </source>
</reference>
<feature type="compositionally biased region" description="Basic residues" evidence="1">
    <location>
        <begin position="113"/>
        <end position="129"/>
    </location>
</feature>
<name>A0A835BXB1_9POAL</name>
<dbReference type="Proteomes" id="UP000636709">
    <property type="component" value="Unassembled WGS sequence"/>
</dbReference>
<protein>
    <submittedName>
        <fullName evidence="2">Uncharacterized protein</fullName>
    </submittedName>
</protein>
<accession>A0A835BXB1</accession>
<organism evidence="2 3">
    <name type="scientific">Digitaria exilis</name>
    <dbReference type="NCBI Taxonomy" id="1010633"/>
    <lineage>
        <taxon>Eukaryota</taxon>
        <taxon>Viridiplantae</taxon>
        <taxon>Streptophyta</taxon>
        <taxon>Embryophyta</taxon>
        <taxon>Tracheophyta</taxon>
        <taxon>Spermatophyta</taxon>
        <taxon>Magnoliopsida</taxon>
        <taxon>Liliopsida</taxon>
        <taxon>Poales</taxon>
        <taxon>Poaceae</taxon>
        <taxon>PACMAD clade</taxon>
        <taxon>Panicoideae</taxon>
        <taxon>Panicodae</taxon>
        <taxon>Paniceae</taxon>
        <taxon>Anthephorinae</taxon>
        <taxon>Digitaria</taxon>
    </lineage>
</organism>
<feature type="compositionally biased region" description="Low complexity" evidence="1">
    <location>
        <begin position="130"/>
        <end position="141"/>
    </location>
</feature>
<feature type="compositionally biased region" description="Basic residues" evidence="1">
    <location>
        <begin position="142"/>
        <end position="152"/>
    </location>
</feature>
<feature type="compositionally biased region" description="Basic and acidic residues" evidence="1">
    <location>
        <begin position="70"/>
        <end position="84"/>
    </location>
</feature>
<comment type="caution">
    <text evidence="2">The sequence shown here is derived from an EMBL/GenBank/DDBJ whole genome shotgun (WGS) entry which is preliminary data.</text>
</comment>
<gene>
    <name evidence="2" type="ORF">HU200_025284</name>
</gene>
<dbReference type="AlphaFoldDB" id="A0A835BXB1"/>
<evidence type="ECO:0000313" key="2">
    <source>
        <dbReference type="EMBL" id="KAF8718512.1"/>
    </source>
</evidence>